<accession>A0AAU8M1L3</accession>
<name>A0AAU8M1L3_9BACT</name>
<dbReference type="PROSITE" id="PS51257">
    <property type="entry name" value="PROKAR_LIPOPROTEIN"/>
    <property type="match status" value="1"/>
</dbReference>
<reference evidence="2" key="1">
    <citation type="journal article" date="2024" name="Syst. Appl. Microbiol.">
        <title>First single-strain enrichments of Electrothrix cable bacteria, description of E. aestuarii sp. nov. and E. rattekaaiensis sp. nov., and proposal of a cable bacteria taxonomy following the rules of the SeqCode.</title>
        <authorList>
            <person name="Plum-Jensen L.E."/>
            <person name="Schramm A."/>
            <person name="Marshall I.P.G."/>
        </authorList>
    </citation>
    <scope>NUCLEOTIDE SEQUENCE</scope>
    <source>
        <strain evidence="2">Rat1</strain>
    </source>
</reference>
<feature type="chain" id="PRO_5043695027" evidence="1">
    <location>
        <begin position="21"/>
        <end position="48"/>
    </location>
</feature>
<protein>
    <submittedName>
        <fullName evidence="2">Uncharacterized protein</fullName>
    </submittedName>
</protein>
<feature type="signal peptide" evidence="1">
    <location>
        <begin position="1"/>
        <end position="20"/>
    </location>
</feature>
<evidence type="ECO:0000256" key="1">
    <source>
        <dbReference type="SAM" id="SignalP"/>
    </source>
</evidence>
<gene>
    <name evidence="2" type="ORF">Q3M24_11505</name>
</gene>
<dbReference type="EMBL" id="CP159373">
    <property type="protein sequence ID" value="XCN75318.1"/>
    <property type="molecule type" value="Genomic_DNA"/>
</dbReference>
<keyword evidence="1" id="KW-0732">Signal</keyword>
<reference evidence="2" key="2">
    <citation type="submission" date="2024-06" db="EMBL/GenBank/DDBJ databases">
        <authorList>
            <person name="Plum-Jensen L.E."/>
            <person name="Schramm A."/>
            <person name="Marshall I.P.G."/>
        </authorList>
    </citation>
    <scope>NUCLEOTIDE SEQUENCE</scope>
    <source>
        <strain evidence="2">Rat1</strain>
    </source>
</reference>
<sequence>MKRLVLIVMVCIFSFVLANASAFACTRNIDGTWNYCCPGQVQKNIKAD</sequence>
<proteinExistence type="predicted"/>
<dbReference type="KEGG" id="eaj:Q3M24_11505"/>
<evidence type="ECO:0000313" key="2">
    <source>
        <dbReference type="EMBL" id="XCN75318.1"/>
    </source>
</evidence>
<dbReference type="AlphaFoldDB" id="A0AAU8M1L3"/>
<organism evidence="2">
    <name type="scientific">Candidatus Electrothrix aestuarii</name>
    <dbReference type="NCBI Taxonomy" id="3062594"/>
    <lineage>
        <taxon>Bacteria</taxon>
        <taxon>Pseudomonadati</taxon>
        <taxon>Thermodesulfobacteriota</taxon>
        <taxon>Desulfobulbia</taxon>
        <taxon>Desulfobulbales</taxon>
        <taxon>Desulfobulbaceae</taxon>
        <taxon>Candidatus Electrothrix</taxon>
    </lineage>
</organism>